<comment type="caution">
    <text evidence="1">The sequence shown here is derived from an EMBL/GenBank/DDBJ whole genome shotgun (WGS) entry which is preliminary data.</text>
</comment>
<reference evidence="1 2" key="1">
    <citation type="journal article" date="2021" name="Hortic Res">
        <title>High-quality reference genome and annotation aids understanding of berry development for evergreen blueberry (Vaccinium darrowii).</title>
        <authorList>
            <person name="Yu J."/>
            <person name="Hulse-Kemp A.M."/>
            <person name="Babiker E."/>
            <person name="Staton M."/>
        </authorList>
    </citation>
    <scope>NUCLEOTIDE SEQUENCE [LARGE SCALE GENOMIC DNA]</scope>
    <source>
        <strain evidence="2">cv. NJ 8807/NJ 8810</strain>
        <tissue evidence="1">Young leaf</tissue>
    </source>
</reference>
<organism evidence="1 2">
    <name type="scientific">Vaccinium darrowii</name>
    <dbReference type="NCBI Taxonomy" id="229202"/>
    <lineage>
        <taxon>Eukaryota</taxon>
        <taxon>Viridiplantae</taxon>
        <taxon>Streptophyta</taxon>
        <taxon>Embryophyta</taxon>
        <taxon>Tracheophyta</taxon>
        <taxon>Spermatophyta</taxon>
        <taxon>Magnoliopsida</taxon>
        <taxon>eudicotyledons</taxon>
        <taxon>Gunneridae</taxon>
        <taxon>Pentapetalae</taxon>
        <taxon>asterids</taxon>
        <taxon>Ericales</taxon>
        <taxon>Ericaceae</taxon>
        <taxon>Vaccinioideae</taxon>
        <taxon>Vaccinieae</taxon>
        <taxon>Vaccinium</taxon>
    </lineage>
</organism>
<gene>
    <name evidence="1" type="ORF">Vadar_022736</name>
</gene>
<evidence type="ECO:0000313" key="2">
    <source>
        <dbReference type="Proteomes" id="UP000828048"/>
    </source>
</evidence>
<sequence length="161" mass="17233">MGTTTLGLFLSILFALSHSSHGDLIADTCKKTNYTQLCVSTLRADPGSKTADVKGLARIVLEVVVVKSNATLNRVLELSRNTSDIVQIQSLAVCAQKYIDAVGYANEAIRNLGFGDSSKDLTSGVIDAAVSCDRQFTESPLTTYNLMVYELGEVALGIIKL</sequence>
<dbReference type="Proteomes" id="UP000828048">
    <property type="component" value="Chromosome 3"/>
</dbReference>
<dbReference type="EMBL" id="CM037153">
    <property type="protein sequence ID" value="KAH7858346.1"/>
    <property type="molecule type" value="Genomic_DNA"/>
</dbReference>
<keyword evidence="2" id="KW-1185">Reference proteome</keyword>
<evidence type="ECO:0000313" key="1">
    <source>
        <dbReference type="EMBL" id="KAH7858346.1"/>
    </source>
</evidence>
<protein>
    <submittedName>
        <fullName evidence="1">Uncharacterized protein</fullName>
    </submittedName>
</protein>
<name>A0ACB7YXV0_9ERIC</name>
<proteinExistence type="predicted"/>
<accession>A0ACB7YXV0</accession>